<keyword evidence="3" id="KW-1185">Reference proteome</keyword>
<feature type="transmembrane region" description="Helical" evidence="1">
    <location>
        <begin position="40"/>
        <end position="63"/>
    </location>
</feature>
<dbReference type="Proteomes" id="UP000626026">
    <property type="component" value="Unassembled WGS sequence"/>
</dbReference>
<sequence length="108" mass="11188">MRNALRCLVILGLVAQGLLAYAYRQELAWMLRGQGGPPSPVALLMFLSPAILGLGGAAAAGALRRRGSGWAWLAALVPMAFLALGCGGALYFTLFPPPMHGGSQGLPL</sequence>
<reference evidence="2 3" key="1">
    <citation type="journal article" date="2013" name="Int. J. Syst. Evol. Microbiol.">
        <title>Roseomonas aerophila sp. nov., isolated from air.</title>
        <authorList>
            <person name="Kim S.J."/>
            <person name="Weon H.Y."/>
            <person name="Ahn J.H."/>
            <person name="Hong S.B."/>
            <person name="Seok S.J."/>
            <person name="Whang K.S."/>
            <person name="Kwon S.W."/>
        </authorList>
    </citation>
    <scope>NUCLEOTIDE SEQUENCE [LARGE SCALE GENOMIC DNA]</scope>
    <source>
        <strain evidence="2 3">NBRC 108923</strain>
    </source>
</reference>
<keyword evidence="1" id="KW-1133">Transmembrane helix</keyword>
<evidence type="ECO:0000313" key="3">
    <source>
        <dbReference type="Proteomes" id="UP000626026"/>
    </source>
</evidence>
<organism evidence="2 3">
    <name type="scientific">Teichococcus aerophilus</name>
    <dbReference type="NCBI Taxonomy" id="1224513"/>
    <lineage>
        <taxon>Bacteria</taxon>
        <taxon>Pseudomonadati</taxon>
        <taxon>Pseudomonadota</taxon>
        <taxon>Alphaproteobacteria</taxon>
        <taxon>Acetobacterales</taxon>
        <taxon>Roseomonadaceae</taxon>
        <taxon>Roseomonas</taxon>
    </lineage>
</organism>
<keyword evidence="1" id="KW-0812">Transmembrane</keyword>
<name>A0ABR7RN25_9PROT</name>
<proteinExistence type="predicted"/>
<evidence type="ECO:0000256" key="1">
    <source>
        <dbReference type="SAM" id="Phobius"/>
    </source>
</evidence>
<gene>
    <name evidence="2" type="ORF">IBL26_11885</name>
</gene>
<protein>
    <submittedName>
        <fullName evidence="2">Uncharacterized protein</fullName>
    </submittedName>
</protein>
<dbReference type="RefSeq" id="WP_187784696.1">
    <property type="nucleotide sequence ID" value="NZ_JACTVA010000018.1"/>
</dbReference>
<feature type="transmembrane region" description="Helical" evidence="1">
    <location>
        <begin position="70"/>
        <end position="92"/>
    </location>
</feature>
<evidence type="ECO:0000313" key="2">
    <source>
        <dbReference type="EMBL" id="MBC9207535.1"/>
    </source>
</evidence>
<accession>A0ABR7RN25</accession>
<dbReference type="EMBL" id="JACTVA010000018">
    <property type="protein sequence ID" value="MBC9207535.1"/>
    <property type="molecule type" value="Genomic_DNA"/>
</dbReference>
<comment type="caution">
    <text evidence="2">The sequence shown here is derived from an EMBL/GenBank/DDBJ whole genome shotgun (WGS) entry which is preliminary data.</text>
</comment>
<keyword evidence="1" id="KW-0472">Membrane</keyword>